<evidence type="ECO:0000313" key="2">
    <source>
        <dbReference type="Proteomes" id="UP001222027"/>
    </source>
</evidence>
<gene>
    <name evidence="1" type="ORF">OPV22_027821</name>
</gene>
<organism evidence="1 2">
    <name type="scientific">Ensete ventricosum</name>
    <name type="common">Abyssinian banana</name>
    <name type="synonym">Musa ensete</name>
    <dbReference type="NCBI Taxonomy" id="4639"/>
    <lineage>
        <taxon>Eukaryota</taxon>
        <taxon>Viridiplantae</taxon>
        <taxon>Streptophyta</taxon>
        <taxon>Embryophyta</taxon>
        <taxon>Tracheophyta</taxon>
        <taxon>Spermatophyta</taxon>
        <taxon>Magnoliopsida</taxon>
        <taxon>Liliopsida</taxon>
        <taxon>Zingiberales</taxon>
        <taxon>Musaceae</taxon>
        <taxon>Ensete</taxon>
    </lineage>
</organism>
<sequence length="124" mass="13816">MTKSDLKRFNRLTNDWGTEGNLLYREMWEVFRLMLMLRKEVNCHSVSVLGGFQGAEIADVLHRLFGALARLMIEGGKEWPLFVAGGNKAFIVQSSSSSQIAASTYALVVHVTPCELPPVHASHK</sequence>
<dbReference type="EMBL" id="JAQQAF010000008">
    <property type="protein sequence ID" value="KAJ8465269.1"/>
    <property type="molecule type" value="Genomic_DNA"/>
</dbReference>
<keyword evidence="2" id="KW-1185">Reference proteome</keyword>
<proteinExistence type="predicted"/>
<reference evidence="1 2" key="1">
    <citation type="submission" date="2022-12" db="EMBL/GenBank/DDBJ databases">
        <title>Chromosome-scale assembly of the Ensete ventricosum genome.</title>
        <authorList>
            <person name="Dussert Y."/>
            <person name="Stocks J."/>
            <person name="Wendawek A."/>
            <person name="Woldeyes F."/>
            <person name="Nichols R.A."/>
            <person name="Borrell J.S."/>
        </authorList>
    </citation>
    <scope>NUCLEOTIDE SEQUENCE [LARGE SCALE GENOMIC DNA]</scope>
    <source>
        <strain evidence="2">cv. Maze</strain>
        <tissue evidence="1">Seeds</tissue>
    </source>
</reference>
<comment type="caution">
    <text evidence="1">The sequence shown here is derived from an EMBL/GenBank/DDBJ whole genome shotgun (WGS) entry which is preliminary data.</text>
</comment>
<accession>A0AAV8Q193</accession>
<dbReference type="AlphaFoldDB" id="A0AAV8Q193"/>
<protein>
    <submittedName>
        <fullName evidence="1">Uncharacterized protein</fullName>
    </submittedName>
</protein>
<dbReference type="Proteomes" id="UP001222027">
    <property type="component" value="Unassembled WGS sequence"/>
</dbReference>
<name>A0AAV8Q193_ENSVE</name>
<evidence type="ECO:0000313" key="1">
    <source>
        <dbReference type="EMBL" id="KAJ8465269.1"/>
    </source>
</evidence>